<keyword evidence="1" id="KW-0862">Zinc</keyword>
<feature type="domain" description="CCHC-type" evidence="2">
    <location>
        <begin position="80"/>
        <end position="94"/>
    </location>
</feature>
<dbReference type="PANTHER" id="PTHR31286:SF99">
    <property type="entry name" value="DUF4283 DOMAIN-CONTAINING PROTEIN"/>
    <property type="match status" value="1"/>
</dbReference>
<comment type="caution">
    <text evidence="3">The sequence shown here is derived from an EMBL/GenBank/DDBJ whole genome shotgun (WGS) entry which is preliminary data.</text>
</comment>
<gene>
    <name evidence="3" type="ORF">LITE_LOCUS13062</name>
</gene>
<dbReference type="InterPro" id="IPR040256">
    <property type="entry name" value="At4g02000-like"/>
</dbReference>
<accession>A0AAV0J7Z2</accession>
<protein>
    <recommendedName>
        <fullName evidence="2">CCHC-type domain-containing protein</fullName>
    </recommendedName>
</protein>
<dbReference type="GO" id="GO:0003676">
    <property type="term" value="F:nucleic acid binding"/>
    <property type="evidence" value="ECO:0007669"/>
    <property type="project" value="InterPro"/>
</dbReference>
<dbReference type="InterPro" id="IPR001878">
    <property type="entry name" value="Znf_CCHC"/>
</dbReference>
<organism evidence="3 4">
    <name type="scientific">Linum tenue</name>
    <dbReference type="NCBI Taxonomy" id="586396"/>
    <lineage>
        <taxon>Eukaryota</taxon>
        <taxon>Viridiplantae</taxon>
        <taxon>Streptophyta</taxon>
        <taxon>Embryophyta</taxon>
        <taxon>Tracheophyta</taxon>
        <taxon>Spermatophyta</taxon>
        <taxon>Magnoliopsida</taxon>
        <taxon>eudicotyledons</taxon>
        <taxon>Gunneridae</taxon>
        <taxon>Pentapetalae</taxon>
        <taxon>rosids</taxon>
        <taxon>fabids</taxon>
        <taxon>Malpighiales</taxon>
        <taxon>Linaceae</taxon>
        <taxon>Linum</taxon>
    </lineage>
</organism>
<dbReference type="PROSITE" id="PS50158">
    <property type="entry name" value="ZF_CCHC"/>
    <property type="match status" value="1"/>
</dbReference>
<keyword evidence="1" id="KW-0863">Zinc-finger</keyword>
<evidence type="ECO:0000256" key="1">
    <source>
        <dbReference type="PROSITE-ProRule" id="PRU00047"/>
    </source>
</evidence>
<dbReference type="SUPFAM" id="SSF57756">
    <property type="entry name" value="Retrovirus zinc finger-like domains"/>
    <property type="match status" value="1"/>
</dbReference>
<reference evidence="3" key="1">
    <citation type="submission" date="2022-08" db="EMBL/GenBank/DDBJ databases">
        <authorList>
            <person name="Gutierrez-Valencia J."/>
        </authorList>
    </citation>
    <scope>NUCLEOTIDE SEQUENCE</scope>
</reference>
<evidence type="ECO:0000259" key="2">
    <source>
        <dbReference type="PROSITE" id="PS50158"/>
    </source>
</evidence>
<keyword evidence="1" id="KW-0479">Metal-binding</keyword>
<name>A0AAV0J7Z2_9ROSI</name>
<dbReference type="EMBL" id="CAMGYJ010000004">
    <property type="protein sequence ID" value="CAI0406011.1"/>
    <property type="molecule type" value="Genomic_DNA"/>
</dbReference>
<dbReference type="Proteomes" id="UP001154282">
    <property type="component" value="Unassembled WGS sequence"/>
</dbReference>
<evidence type="ECO:0000313" key="3">
    <source>
        <dbReference type="EMBL" id="CAI0406011.1"/>
    </source>
</evidence>
<evidence type="ECO:0000313" key="4">
    <source>
        <dbReference type="Proteomes" id="UP001154282"/>
    </source>
</evidence>
<proteinExistence type="predicted"/>
<sequence>MVVWVQFPGFSVHFYHKELLFLLANLIGRAIKLDFHTMHQQRANFARIAIEVDLSKPLVPRIRLDGKWKKVEFENLSVVCFECGKIGHTKVTCPLVYRDRTGLDVTENHPLPLAAVAGESSEANASIG</sequence>
<dbReference type="GO" id="GO:0008270">
    <property type="term" value="F:zinc ion binding"/>
    <property type="evidence" value="ECO:0007669"/>
    <property type="project" value="UniProtKB-KW"/>
</dbReference>
<keyword evidence="4" id="KW-1185">Reference proteome</keyword>
<dbReference type="AlphaFoldDB" id="A0AAV0J7Z2"/>
<dbReference type="InterPro" id="IPR036875">
    <property type="entry name" value="Znf_CCHC_sf"/>
</dbReference>
<dbReference type="PANTHER" id="PTHR31286">
    <property type="entry name" value="GLYCINE-RICH CELL WALL STRUCTURAL PROTEIN 1.8-LIKE"/>
    <property type="match status" value="1"/>
</dbReference>